<dbReference type="PROSITE" id="PS50112">
    <property type="entry name" value="PAS"/>
    <property type="match status" value="2"/>
</dbReference>
<feature type="transmembrane region" description="Helical" evidence="16">
    <location>
        <begin position="60"/>
        <end position="78"/>
    </location>
</feature>
<dbReference type="InterPro" id="IPR036097">
    <property type="entry name" value="HisK_dim/P_sf"/>
</dbReference>
<gene>
    <name evidence="19" type="ORF">GCM10007231_31650</name>
</gene>
<reference evidence="20" key="1">
    <citation type="journal article" date="2019" name="Int. J. Syst. Evol. Microbiol.">
        <title>The Global Catalogue of Microorganisms (GCM) 10K type strain sequencing project: providing services to taxonomists for standard genome sequencing and annotation.</title>
        <authorList>
            <consortium name="The Broad Institute Genomics Platform"/>
            <consortium name="The Broad Institute Genome Sequencing Center for Infectious Disease"/>
            <person name="Wu L."/>
            <person name="Ma J."/>
        </authorList>
    </citation>
    <scope>NUCLEOTIDE SEQUENCE [LARGE SCALE GENOMIC DNA]</scope>
    <source>
        <strain evidence="20">CCM 7403</strain>
    </source>
</reference>
<dbReference type="InterPro" id="IPR004358">
    <property type="entry name" value="Sig_transdc_His_kin-like_C"/>
</dbReference>
<accession>A0ABQ1QLG6</accession>
<dbReference type="PANTHER" id="PTHR42878:SF7">
    <property type="entry name" value="SENSOR HISTIDINE KINASE GLRK"/>
    <property type="match status" value="1"/>
</dbReference>
<dbReference type="InterPro" id="IPR003594">
    <property type="entry name" value="HATPase_dom"/>
</dbReference>
<dbReference type="Gene3D" id="3.30.450.20">
    <property type="entry name" value="PAS domain"/>
    <property type="match status" value="2"/>
</dbReference>
<keyword evidence="10" id="KW-0067">ATP-binding</keyword>
<dbReference type="Gene3D" id="3.30.565.10">
    <property type="entry name" value="Histidine kinase-like ATPase, C-terminal domain"/>
    <property type="match status" value="1"/>
</dbReference>
<dbReference type="SMART" id="SM00091">
    <property type="entry name" value="PAS"/>
    <property type="match status" value="2"/>
</dbReference>
<dbReference type="Pfam" id="PF00512">
    <property type="entry name" value="HisKA"/>
    <property type="match status" value="1"/>
</dbReference>
<comment type="caution">
    <text evidence="19">The sequence shown here is derived from an EMBL/GenBank/DDBJ whole genome shotgun (WGS) entry which is preliminary data.</text>
</comment>
<dbReference type="InterPro" id="IPR007895">
    <property type="entry name" value="MASE1"/>
</dbReference>
<keyword evidence="5" id="KW-0597">Phosphoprotein</keyword>
<keyword evidence="6" id="KW-0808">Transferase</keyword>
<evidence type="ECO:0000256" key="2">
    <source>
        <dbReference type="ARBA" id="ARBA00004651"/>
    </source>
</evidence>
<dbReference type="Pfam" id="PF05231">
    <property type="entry name" value="MASE1"/>
    <property type="match status" value="1"/>
</dbReference>
<dbReference type="InterPro" id="IPR050351">
    <property type="entry name" value="BphY/WalK/GraS-like"/>
</dbReference>
<evidence type="ECO:0000256" key="16">
    <source>
        <dbReference type="SAM" id="Phobius"/>
    </source>
</evidence>
<dbReference type="CDD" id="cd00130">
    <property type="entry name" value="PAS"/>
    <property type="match status" value="2"/>
</dbReference>
<comment type="catalytic activity">
    <reaction evidence="1">
        <text>ATP + protein L-histidine = ADP + protein N-phospho-L-histidine.</text>
        <dbReference type="EC" id="2.7.13.3"/>
    </reaction>
</comment>
<feature type="domain" description="PAS" evidence="18">
    <location>
        <begin position="300"/>
        <end position="359"/>
    </location>
</feature>
<dbReference type="SUPFAM" id="SSF55874">
    <property type="entry name" value="ATPase domain of HSP90 chaperone/DNA topoisomerase II/histidine kinase"/>
    <property type="match status" value="1"/>
</dbReference>
<feature type="transmembrane region" description="Helical" evidence="16">
    <location>
        <begin position="36"/>
        <end position="53"/>
    </location>
</feature>
<evidence type="ECO:0000256" key="5">
    <source>
        <dbReference type="ARBA" id="ARBA00022553"/>
    </source>
</evidence>
<keyword evidence="12" id="KW-0902">Two-component regulatory system</keyword>
<evidence type="ECO:0000259" key="17">
    <source>
        <dbReference type="PROSITE" id="PS50109"/>
    </source>
</evidence>
<evidence type="ECO:0000313" key="19">
    <source>
        <dbReference type="EMBL" id="GGD29839.1"/>
    </source>
</evidence>
<evidence type="ECO:0000256" key="8">
    <source>
        <dbReference type="ARBA" id="ARBA00022741"/>
    </source>
</evidence>
<dbReference type="Pfam" id="PF02518">
    <property type="entry name" value="HATPase_c"/>
    <property type="match status" value="1"/>
</dbReference>
<evidence type="ECO:0000256" key="14">
    <source>
        <dbReference type="ARBA" id="ARBA00039401"/>
    </source>
</evidence>
<dbReference type="Gene3D" id="1.10.287.130">
    <property type="match status" value="1"/>
</dbReference>
<evidence type="ECO:0000256" key="13">
    <source>
        <dbReference type="ARBA" id="ARBA00023136"/>
    </source>
</evidence>
<feature type="transmembrane region" description="Helical" evidence="16">
    <location>
        <begin position="123"/>
        <end position="145"/>
    </location>
</feature>
<evidence type="ECO:0000256" key="7">
    <source>
        <dbReference type="ARBA" id="ARBA00022692"/>
    </source>
</evidence>
<evidence type="ECO:0000256" key="10">
    <source>
        <dbReference type="ARBA" id="ARBA00022840"/>
    </source>
</evidence>
<dbReference type="EMBL" id="BMCK01000005">
    <property type="protein sequence ID" value="GGD29839.1"/>
    <property type="molecule type" value="Genomic_DNA"/>
</dbReference>
<evidence type="ECO:0000256" key="3">
    <source>
        <dbReference type="ARBA" id="ARBA00012438"/>
    </source>
</evidence>
<dbReference type="Pfam" id="PF00989">
    <property type="entry name" value="PAS"/>
    <property type="match status" value="2"/>
</dbReference>
<keyword evidence="8" id="KW-0547">Nucleotide-binding</keyword>
<dbReference type="PRINTS" id="PR00344">
    <property type="entry name" value="BCTRLSENSOR"/>
</dbReference>
<dbReference type="SMART" id="SM00387">
    <property type="entry name" value="HATPase_c"/>
    <property type="match status" value="1"/>
</dbReference>
<keyword evidence="11 16" id="KW-1133">Transmembrane helix</keyword>
<keyword evidence="20" id="KW-1185">Reference proteome</keyword>
<dbReference type="RefSeq" id="WP_188422379.1">
    <property type="nucleotide sequence ID" value="NZ_BMCK01000005.1"/>
</dbReference>
<dbReference type="InterPro" id="IPR036890">
    <property type="entry name" value="HATPase_C_sf"/>
</dbReference>
<proteinExistence type="predicted"/>
<dbReference type="NCBIfam" id="TIGR00229">
    <property type="entry name" value="sensory_box"/>
    <property type="match status" value="2"/>
</dbReference>
<feature type="region of interest" description="Disordered" evidence="15">
    <location>
        <begin position="786"/>
        <end position="807"/>
    </location>
</feature>
<dbReference type="SMART" id="SM00388">
    <property type="entry name" value="HisKA"/>
    <property type="match status" value="1"/>
</dbReference>
<organism evidence="19 20">
    <name type="scientific">Nocardioides daphniae</name>
    <dbReference type="NCBI Taxonomy" id="402297"/>
    <lineage>
        <taxon>Bacteria</taxon>
        <taxon>Bacillati</taxon>
        <taxon>Actinomycetota</taxon>
        <taxon>Actinomycetes</taxon>
        <taxon>Propionibacteriales</taxon>
        <taxon>Nocardioidaceae</taxon>
        <taxon>Nocardioides</taxon>
    </lineage>
</organism>
<dbReference type="Proteomes" id="UP000630594">
    <property type="component" value="Unassembled WGS sequence"/>
</dbReference>
<evidence type="ECO:0000259" key="18">
    <source>
        <dbReference type="PROSITE" id="PS50112"/>
    </source>
</evidence>
<dbReference type="InterPro" id="IPR005467">
    <property type="entry name" value="His_kinase_dom"/>
</dbReference>
<keyword evidence="13 16" id="KW-0472">Membrane</keyword>
<sequence>MTPRFLHPGTPAWTLVVVALLVASGLGALHTAPHGSLVPTWWPPVGLGIALLAMTSRRWWYVLVPAVGGATLLTNVVHEAPLDFSLVFTVLSMVQAVAGALVLRGRRHHGDVQLTTQDDVVDLGVAALCAATISAVGAALAGLVVDGPDSAFLFRTLFPAHLASALVILPALLPCRRPRLRHRARERLLQLGLLVLAIGVVFGPTQELNLVALPLPVLMWAAYRFGLRAVAWQILGATVAISLLTWAGHGPFTQAEGEALSAATIGGLTQAYLICLVALCIPVAIGVHTSDVLQRKLRSSRHLSDMTLSTTACMILVTDTAGTVVRANEAVRTVLGHAPDDVVGRPIWETIVPEEHRDLAIPMFENPDGSGVPATVEAPQRDVHGKEHRVLWTSGVVRDEEGNATHVVMTGLDVTVERQSSGLVENLLGAALDTAIIGLDTRGRVTLFNTGAEKMLGRGADEVIGSSFVDVLDPDAFAAWAVGVGGEATFATLVDHLVEAPPSDWEWRSAPRAGVPLRRVSMALSPVTDHYGNLIGYLCVGTDVTDIHATAELLITALEKERQVVGHLKSLDTAKDQFVSTISHELRTPVTTIVGYSEMLTDGELGHLSPAQAKALEAITRNGDRLVSLVDNLLALNGLAAEGPTWDRDPVDLREVLRAAETEIGSLVDRRSLAVSFESPDTPVRVVGDVPTLTLALTNLLSNAVKFTPDGGQVRCLLDTQGAEARVLVHDTGMGIPEDEQHRLFERFWRSTTAQRNEIQGTGLGLSTAQTIIHAHGGRIEVESNERSGTTVTVGMPLSEADGSTRR</sequence>
<keyword evidence="4" id="KW-1003">Cell membrane</keyword>
<protein>
    <recommendedName>
        <fullName evidence="14">Sensor-like histidine kinase SenX3</fullName>
        <ecNumber evidence="3">2.7.13.3</ecNumber>
    </recommendedName>
</protein>
<evidence type="ECO:0000256" key="15">
    <source>
        <dbReference type="SAM" id="MobiDB-lite"/>
    </source>
</evidence>
<feature type="transmembrane region" description="Helical" evidence="16">
    <location>
        <begin position="84"/>
        <end position="103"/>
    </location>
</feature>
<dbReference type="InterPro" id="IPR003661">
    <property type="entry name" value="HisK_dim/P_dom"/>
</dbReference>
<dbReference type="CDD" id="cd00082">
    <property type="entry name" value="HisKA"/>
    <property type="match status" value="1"/>
</dbReference>
<dbReference type="CDD" id="cd00075">
    <property type="entry name" value="HATPase"/>
    <property type="match status" value="1"/>
</dbReference>
<evidence type="ECO:0000256" key="4">
    <source>
        <dbReference type="ARBA" id="ARBA00022475"/>
    </source>
</evidence>
<feature type="transmembrane region" description="Helical" evidence="16">
    <location>
        <begin position="225"/>
        <end position="247"/>
    </location>
</feature>
<evidence type="ECO:0000256" key="11">
    <source>
        <dbReference type="ARBA" id="ARBA00022989"/>
    </source>
</evidence>
<dbReference type="EC" id="2.7.13.3" evidence="3"/>
<evidence type="ECO:0000256" key="1">
    <source>
        <dbReference type="ARBA" id="ARBA00000085"/>
    </source>
</evidence>
<feature type="transmembrane region" description="Helical" evidence="16">
    <location>
        <begin position="157"/>
        <end position="175"/>
    </location>
</feature>
<dbReference type="SUPFAM" id="SSF55785">
    <property type="entry name" value="PYP-like sensor domain (PAS domain)"/>
    <property type="match status" value="2"/>
</dbReference>
<feature type="transmembrane region" description="Helical" evidence="16">
    <location>
        <begin position="259"/>
        <end position="285"/>
    </location>
</feature>
<evidence type="ECO:0000256" key="6">
    <source>
        <dbReference type="ARBA" id="ARBA00022679"/>
    </source>
</evidence>
<feature type="domain" description="PAS" evidence="18">
    <location>
        <begin position="420"/>
        <end position="475"/>
    </location>
</feature>
<comment type="subcellular location">
    <subcellularLocation>
        <location evidence="2">Cell membrane</location>
        <topology evidence="2">Multi-pass membrane protein</topology>
    </subcellularLocation>
</comment>
<evidence type="ECO:0000313" key="20">
    <source>
        <dbReference type="Proteomes" id="UP000630594"/>
    </source>
</evidence>
<feature type="transmembrane region" description="Helical" evidence="16">
    <location>
        <begin position="12"/>
        <end position="30"/>
    </location>
</feature>
<feature type="domain" description="Histidine kinase" evidence="17">
    <location>
        <begin position="581"/>
        <end position="800"/>
    </location>
</feature>
<name>A0ABQ1QLG6_9ACTN</name>
<feature type="transmembrane region" description="Helical" evidence="16">
    <location>
        <begin position="187"/>
        <end position="205"/>
    </location>
</feature>
<keyword evidence="9" id="KW-0418">Kinase</keyword>
<evidence type="ECO:0000256" key="9">
    <source>
        <dbReference type="ARBA" id="ARBA00022777"/>
    </source>
</evidence>
<dbReference type="InterPro" id="IPR000014">
    <property type="entry name" value="PAS"/>
</dbReference>
<keyword evidence="7 16" id="KW-0812">Transmembrane</keyword>
<dbReference type="InterPro" id="IPR013767">
    <property type="entry name" value="PAS_fold"/>
</dbReference>
<dbReference type="PANTHER" id="PTHR42878">
    <property type="entry name" value="TWO-COMPONENT HISTIDINE KINASE"/>
    <property type="match status" value="1"/>
</dbReference>
<dbReference type="PROSITE" id="PS50109">
    <property type="entry name" value="HIS_KIN"/>
    <property type="match status" value="1"/>
</dbReference>
<dbReference type="SUPFAM" id="SSF47384">
    <property type="entry name" value="Homodimeric domain of signal transducing histidine kinase"/>
    <property type="match status" value="1"/>
</dbReference>
<dbReference type="InterPro" id="IPR035965">
    <property type="entry name" value="PAS-like_dom_sf"/>
</dbReference>
<evidence type="ECO:0000256" key="12">
    <source>
        <dbReference type="ARBA" id="ARBA00023012"/>
    </source>
</evidence>